<dbReference type="RefSeq" id="WP_278229333.1">
    <property type="nucleotide sequence ID" value="NZ_JAOWLY010000016.1"/>
</dbReference>
<accession>A0A9X4NIW7</accession>
<reference evidence="2" key="2">
    <citation type="journal article" date="2023" name="Food Microbiol.">
        <title>Evaluation of the fermentation potential of lactic acid bacteria isolated from herbs, fruits and vegetables as starter cultures in nut-based milk alternatives.</title>
        <authorList>
            <person name="Huang W."/>
            <person name="Dong A."/>
            <person name="Pham H.T."/>
            <person name="Zhou C."/>
            <person name="Huo Z."/>
            <person name="Watjen A.P."/>
            <person name="Prakash S."/>
            <person name="Bang-Berthelsen C.H."/>
            <person name="Turner M.S."/>
        </authorList>
    </citation>
    <scope>NUCLEOTIDE SEQUENCE</scope>
    <source>
        <strain evidence="2">3</strain>
    </source>
</reference>
<dbReference type="InterPro" id="IPR029501">
    <property type="entry name" value="EndoU_bac"/>
</dbReference>
<evidence type="ECO:0000313" key="3">
    <source>
        <dbReference type="Proteomes" id="UP001152614"/>
    </source>
</evidence>
<organism evidence="2 3">
    <name type="scientific">Lactococcus lactis</name>
    <dbReference type="NCBI Taxonomy" id="1358"/>
    <lineage>
        <taxon>Bacteria</taxon>
        <taxon>Bacillati</taxon>
        <taxon>Bacillota</taxon>
        <taxon>Bacilli</taxon>
        <taxon>Lactobacillales</taxon>
        <taxon>Streptococcaceae</taxon>
        <taxon>Lactococcus</taxon>
    </lineage>
</organism>
<protein>
    <submittedName>
        <fullName evidence="2">EndoU domain-containing protein</fullName>
    </submittedName>
</protein>
<sequence>MSWYKQMMGQELDSSLYAKKEDSLKAELGQYNVFALLGQTRDGKPKITWFIEDKKTGLRINNKELYDFLENSGTQLGGDVVQFMDSEEYGKHYGLALDKGYDYLTGKKLNPALWGVREGIFKLGEGMMFMDNNQIAKNLSQLGFLVGAYKIKTPEGVQIVSEAKAGAGFKLAEIPVLKISDNIKVNLPEHIFEGDVTKKGKATGYHSEVITNNSEVVRVTKQADKYGVYEAKVSVNGVEKGGVSTMYPKDWSPQQIMNEVQHAYENMELYKGTNIFRGEASNGMKIEMRIKNGKVESAYPVYSERK</sequence>
<dbReference type="AlphaFoldDB" id="A0A9X4NIW7"/>
<dbReference type="Proteomes" id="UP001152614">
    <property type="component" value="Unassembled WGS sequence"/>
</dbReference>
<proteinExistence type="predicted"/>
<name>A0A9X4NIW7_9LACT</name>
<evidence type="ECO:0000313" key="2">
    <source>
        <dbReference type="EMBL" id="MDG4984910.1"/>
    </source>
</evidence>
<gene>
    <name evidence="2" type="ORF">OGZ51_12220</name>
</gene>
<dbReference type="EMBL" id="JAOWLY010000016">
    <property type="protein sequence ID" value="MDG4984910.1"/>
    <property type="molecule type" value="Genomic_DNA"/>
</dbReference>
<reference evidence="2" key="1">
    <citation type="submission" date="2022-10" db="EMBL/GenBank/DDBJ databases">
        <authorList>
            <person name="Turner M.S."/>
            <person name="Huang W."/>
        </authorList>
    </citation>
    <scope>NUCLEOTIDE SEQUENCE</scope>
    <source>
        <strain evidence="2">3</strain>
    </source>
</reference>
<evidence type="ECO:0000259" key="1">
    <source>
        <dbReference type="Pfam" id="PF14436"/>
    </source>
</evidence>
<feature type="domain" description="Bacterial EndoU nuclease" evidence="1">
    <location>
        <begin position="186"/>
        <end position="301"/>
    </location>
</feature>
<dbReference type="Pfam" id="PF14436">
    <property type="entry name" value="EndoU_bacteria"/>
    <property type="match status" value="1"/>
</dbReference>
<dbReference type="GO" id="GO:0004519">
    <property type="term" value="F:endonuclease activity"/>
    <property type="evidence" value="ECO:0007669"/>
    <property type="project" value="InterPro"/>
</dbReference>
<comment type="caution">
    <text evidence="2">The sequence shown here is derived from an EMBL/GenBank/DDBJ whole genome shotgun (WGS) entry which is preliminary data.</text>
</comment>